<evidence type="ECO:0000256" key="2">
    <source>
        <dbReference type="ARBA" id="ARBA00022803"/>
    </source>
</evidence>
<reference evidence="5 6" key="1">
    <citation type="journal article" date="2007" name="Proc. Natl. Acad. Sci. U.S.A.">
        <title>Independent sorting-out of thousands of duplicated gene pairs in two yeast species descended from a whole-genome duplication.</title>
        <authorList>
            <person name="Scannell D.R."/>
            <person name="Frank A.C."/>
            <person name="Conant G.C."/>
            <person name="Byrne K.P."/>
            <person name="Woolfit M."/>
            <person name="Wolfe K.H."/>
        </authorList>
    </citation>
    <scope>NUCLEOTIDE SEQUENCE [LARGE SCALE GENOMIC DNA]</scope>
    <source>
        <strain evidence="6">ATCC 22028 / DSM 70294 / BCRC 21397 / CBS 2163 / NBRC 10782 / NRRL Y-8283 / UCD 57-17</strain>
    </source>
</reference>
<evidence type="ECO:0000313" key="6">
    <source>
        <dbReference type="Proteomes" id="UP000000267"/>
    </source>
</evidence>
<dbReference type="GO" id="GO:0015914">
    <property type="term" value="P:phospholipid transport"/>
    <property type="evidence" value="ECO:0007669"/>
    <property type="project" value="EnsemblFungi"/>
</dbReference>
<dbReference type="GO" id="GO:0032977">
    <property type="term" value="F:membrane insertase activity"/>
    <property type="evidence" value="ECO:0007669"/>
    <property type="project" value="EnsemblFungi"/>
</dbReference>
<dbReference type="Proteomes" id="UP000000267">
    <property type="component" value="Unassembled WGS sequence"/>
</dbReference>
<dbReference type="OMA" id="LMEMLFY"/>
<dbReference type="STRING" id="436907.A7TM91"/>
<dbReference type="EMBL" id="DS480421">
    <property type="protein sequence ID" value="EDO16585.1"/>
    <property type="molecule type" value="Genomic_DNA"/>
</dbReference>
<keyword evidence="1" id="KW-0677">Repeat</keyword>
<keyword evidence="6" id="KW-1185">Reference proteome</keyword>
<dbReference type="GeneID" id="5544746"/>
<dbReference type="eggNOG" id="KOG3060">
    <property type="taxonomic scope" value="Eukaryota"/>
</dbReference>
<dbReference type="InParanoid" id="A7TM91"/>
<comment type="subunit">
    <text evidence="4">Component of the ER membrane protein complex (EMC).</text>
</comment>
<dbReference type="InterPro" id="IPR013105">
    <property type="entry name" value="TPR_2"/>
</dbReference>
<dbReference type="PhylomeDB" id="A7TM91"/>
<keyword evidence="2 3" id="KW-0802">TPR repeat</keyword>
<dbReference type="HOGENOM" id="CLU_065213_1_0_1"/>
<dbReference type="GO" id="GO:0045050">
    <property type="term" value="P:protein insertion into ER membrane by stop-transfer membrane-anchor sequence"/>
    <property type="evidence" value="ECO:0007669"/>
    <property type="project" value="EnsemblFungi"/>
</dbReference>
<evidence type="ECO:0000313" key="5">
    <source>
        <dbReference type="EMBL" id="EDO16585.1"/>
    </source>
</evidence>
<dbReference type="OrthoDB" id="124397at2759"/>
<comment type="subcellular location">
    <subcellularLocation>
        <location evidence="4">Endoplasmic reticulum membrane</location>
        <topology evidence="4">Peripheral membrane protein</topology>
        <orientation evidence="4">Cytoplasmic side</orientation>
    </subcellularLocation>
</comment>
<proteinExistence type="inferred from homology"/>
<dbReference type="GO" id="GO:0072546">
    <property type="term" value="C:EMC complex"/>
    <property type="evidence" value="ECO:0007669"/>
    <property type="project" value="UniProtKB-UniRule"/>
</dbReference>
<name>A7TM91_VANPO</name>
<evidence type="ECO:0000256" key="1">
    <source>
        <dbReference type="ARBA" id="ARBA00022737"/>
    </source>
</evidence>
<dbReference type="InterPro" id="IPR011990">
    <property type="entry name" value="TPR-like_helical_dom_sf"/>
</dbReference>
<dbReference type="PANTHER" id="PTHR12760">
    <property type="entry name" value="TETRATRICOPEPTIDE REPEAT PROTEIN"/>
    <property type="match status" value="1"/>
</dbReference>
<dbReference type="AlphaFoldDB" id="A7TM91"/>
<dbReference type="InterPro" id="IPR039856">
    <property type="entry name" value="EMC2-like"/>
</dbReference>
<dbReference type="Gene3D" id="1.25.40.10">
    <property type="entry name" value="Tetratricopeptide repeat domain"/>
    <property type="match status" value="1"/>
</dbReference>
<dbReference type="KEGG" id="vpo:Kpol_520p6"/>
<evidence type="ECO:0000256" key="4">
    <source>
        <dbReference type="RuleBase" id="RU367091"/>
    </source>
</evidence>
<dbReference type="FunCoup" id="A7TM91">
    <property type="interactions" value="200"/>
</dbReference>
<comment type="similarity">
    <text evidence="4">Belongs to the EMC2 family.</text>
</comment>
<keyword evidence="4" id="KW-0256">Endoplasmic reticulum</keyword>
<dbReference type="PROSITE" id="PS50005">
    <property type="entry name" value="TPR"/>
    <property type="match status" value="1"/>
</dbReference>
<keyword evidence="4" id="KW-0472">Membrane</keyword>
<dbReference type="InterPro" id="IPR019734">
    <property type="entry name" value="TPR_rpt"/>
</dbReference>
<feature type="repeat" description="TPR" evidence="3">
    <location>
        <begin position="159"/>
        <end position="192"/>
    </location>
</feature>
<dbReference type="Pfam" id="PF07719">
    <property type="entry name" value="TPR_2"/>
    <property type="match status" value="1"/>
</dbReference>
<gene>
    <name evidence="5" type="ORF">Kpol_520p6</name>
</gene>
<dbReference type="SUPFAM" id="SSF48452">
    <property type="entry name" value="TPR-like"/>
    <property type="match status" value="1"/>
</dbReference>
<accession>A7TM91</accession>
<comment type="function">
    <text evidence="4">Part of the endoplasmic reticulum membrane protein complex (EMC) that enables the energy-independent insertion into endoplasmic reticulum membranes of newly synthesized membrane proteins.</text>
</comment>
<protein>
    <recommendedName>
        <fullName evidence="4">ER membrane protein complex subunit 2</fullName>
    </recommendedName>
</protein>
<dbReference type="SMART" id="SM00028">
    <property type="entry name" value="TPR"/>
    <property type="match status" value="1"/>
</dbReference>
<dbReference type="RefSeq" id="XP_001644443.1">
    <property type="nucleotide sequence ID" value="XM_001644393.1"/>
</dbReference>
<dbReference type="GO" id="GO:0006644">
    <property type="term" value="P:phospholipid metabolic process"/>
    <property type="evidence" value="ECO:0007669"/>
    <property type="project" value="EnsemblFungi"/>
</dbReference>
<sequence length="292" mass="33982">MEALRERLLTIRSTRVYTQYGPEDLLKLYDDLQICLKANDSKLDEVSYLSLMEMLFNVEVYLSKDIEAEVVYNTLRDEFGENSPFLYVMKATLLQINESDEKSKEFIIKLIASELEYNTDSLSYLLLQKKLLSMELTTSSQEIVLDKSLKLVEKFPLDAELWWFIGNLYFKLGQFDQAKHCYEEVVLLQPFNYVAFVRISEILYYKVIRLNKKISKSERTQILQESLNNALRSIELNEMFLKGWSLIAIVSKAMGTKKDILEVSKNKLNEIAKSNELSVQDVKTAELILKNC</sequence>
<organism evidence="6">
    <name type="scientific">Vanderwaltozyma polyspora (strain ATCC 22028 / DSM 70294 / BCRC 21397 / CBS 2163 / NBRC 10782 / NRRL Y-8283 / UCD 57-17)</name>
    <name type="common">Kluyveromyces polysporus</name>
    <dbReference type="NCBI Taxonomy" id="436907"/>
    <lineage>
        <taxon>Eukaryota</taxon>
        <taxon>Fungi</taxon>
        <taxon>Dikarya</taxon>
        <taxon>Ascomycota</taxon>
        <taxon>Saccharomycotina</taxon>
        <taxon>Saccharomycetes</taxon>
        <taxon>Saccharomycetales</taxon>
        <taxon>Saccharomycetaceae</taxon>
        <taxon>Vanderwaltozyma</taxon>
    </lineage>
</organism>
<evidence type="ECO:0000256" key="3">
    <source>
        <dbReference type="PROSITE-ProRule" id="PRU00339"/>
    </source>
</evidence>